<dbReference type="GO" id="GO:0030435">
    <property type="term" value="P:sporulation resulting in formation of a cellular spore"/>
    <property type="evidence" value="ECO:0007669"/>
    <property type="project" value="InterPro"/>
</dbReference>
<reference evidence="1 2" key="1">
    <citation type="submission" date="2018-05" db="EMBL/GenBank/DDBJ databases">
        <title>Genomic Encyclopedia of Type Strains, Phase IV (KMG-IV): sequencing the most valuable type-strain genomes for metagenomic binning, comparative biology and taxonomic classification.</title>
        <authorList>
            <person name="Goeker M."/>
        </authorList>
    </citation>
    <scope>NUCLEOTIDE SEQUENCE [LARGE SCALE GENOMIC DNA]</scope>
    <source>
        <strain evidence="1 2">DSM 18773</strain>
    </source>
</reference>
<dbReference type="InterPro" id="IPR022476">
    <property type="entry name" value="Spore_YabP/YqfC"/>
</dbReference>
<dbReference type="NCBIfam" id="TIGR02892">
    <property type="entry name" value="spore_yabP"/>
    <property type="match status" value="1"/>
</dbReference>
<proteinExistence type="predicted"/>
<dbReference type="RefSeq" id="WP_109690477.1">
    <property type="nucleotide sequence ID" value="NZ_QGGL01000016.1"/>
</dbReference>
<dbReference type="PIRSF" id="PIRSF011576">
    <property type="entry name" value="YabP"/>
    <property type="match status" value="1"/>
</dbReference>
<dbReference type="Pfam" id="PF07873">
    <property type="entry name" value="YabP"/>
    <property type="match status" value="1"/>
</dbReference>
<keyword evidence="2" id="KW-1185">Reference proteome</keyword>
<dbReference type="Gene3D" id="2.60.40.2000">
    <property type="match status" value="1"/>
</dbReference>
<comment type="caution">
    <text evidence="1">The sequence shown here is derived from an EMBL/GenBank/DDBJ whole genome shotgun (WGS) entry which is preliminary data.</text>
</comment>
<organism evidence="1 2">
    <name type="scientific">Tumebacillus permanentifrigoris</name>
    <dbReference type="NCBI Taxonomy" id="378543"/>
    <lineage>
        <taxon>Bacteria</taxon>
        <taxon>Bacillati</taxon>
        <taxon>Bacillota</taxon>
        <taxon>Bacilli</taxon>
        <taxon>Bacillales</taxon>
        <taxon>Alicyclobacillaceae</taxon>
        <taxon>Tumebacillus</taxon>
    </lineage>
</organism>
<accession>A0A316D6M4</accession>
<name>A0A316D6M4_9BACL</name>
<dbReference type="Proteomes" id="UP000245634">
    <property type="component" value="Unassembled WGS sequence"/>
</dbReference>
<dbReference type="InterPro" id="IPR038705">
    <property type="entry name" value="YabP_sf"/>
</dbReference>
<evidence type="ECO:0000313" key="1">
    <source>
        <dbReference type="EMBL" id="PWK07870.1"/>
    </source>
</evidence>
<gene>
    <name evidence="1" type="ORF">C7459_11629</name>
</gene>
<dbReference type="OrthoDB" id="9795125at2"/>
<dbReference type="EMBL" id="QGGL01000016">
    <property type="protein sequence ID" value="PWK07870.1"/>
    <property type="molecule type" value="Genomic_DNA"/>
</dbReference>
<protein>
    <submittedName>
        <fullName evidence="1">Sporulation protein YabP</fullName>
    </submittedName>
</protein>
<sequence>MADERNPRPKQYQNHELVLRNRQSLEVNGVLNVESFDAQEFVLATHFGFLAVRGENLHIKTLNLENGFVAIEGLILDIGYFDEGVTPSEKAKGFFSKLFR</sequence>
<dbReference type="InterPro" id="IPR012504">
    <property type="entry name" value="Spore_YabP"/>
</dbReference>
<dbReference type="AlphaFoldDB" id="A0A316D6M4"/>
<evidence type="ECO:0000313" key="2">
    <source>
        <dbReference type="Proteomes" id="UP000245634"/>
    </source>
</evidence>